<reference evidence="3" key="1">
    <citation type="submission" date="2021-06" db="EMBL/GenBank/DDBJ databases">
        <title>Direct submission.</title>
        <authorList>
            <person name="Lee C.-S."/>
            <person name="Jin L."/>
        </authorList>
    </citation>
    <scope>NUCLEOTIDE SEQUENCE</scope>
    <source>
        <strain evidence="3">Con5</strain>
    </source>
</reference>
<protein>
    <submittedName>
        <fullName evidence="3">Cobalamin biosynthesis protein</fullName>
    </submittedName>
</protein>
<dbReference type="KEGG" id="gfu:KM031_03310"/>
<keyword evidence="4" id="KW-1185">Reference proteome</keyword>
<proteinExistence type="predicted"/>
<dbReference type="Pfam" id="PF01890">
    <property type="entry name" value="CbiG_C"/>
    <property type="match status" value="1"/>
</dbReference>
<name>A0A975S1T3_9RHOB</name>
<dbReference type="InterPro" id="IPR036518">
    <property type="entry name" value="CobE/GbiG_C_sf"/>
</dbReference>
<evidence type="ECO:0000313" key="3">
    <source>
        <dbReference type="EMBL" id="QWK90952.1"/>
    </source>
</evidence>
<accession>A0A975S1T3</accession>
<dbReference type="Proteomes" id="UP000679352">
    <property type="component" value="Chromosome"/>
</dbReference>
<evidence type="ECO:0000256" key="1">
    <source>
        <dbReference type="SAM" id="SignalP"/>
    </source>
</evidence>
<dbReference type="AlphaFoldDB" id="A0A975S1T3"/>
<dbReference type="GO" id="GO:0009236">
    <property type="term" value="P:cobalamin biosynthetic process"/>
    <property type="evidence" value="ECO:0007669"/>
    <property type="project" value="InterPro"/>
</dbReference>
<organism evidence="3 4">
    <name type="scientific">Gemmobacter fulvus</name>
    <dbReference type="NCBI Taxonomy" id="2840474"/>
    <lineage>
        <taxon>Bacteria</taxon>
        <taxon>Pseudomonadati</taxon>
        <taxon>Pseudomonadota</taxon>
        <taxon>Alphaproteobacteria</taxon>
        <taxon>Rhodobacterales</taxon>
        <taxon>Paracoccaceae</taxon>
        <taxon>Gemmobacter</taxon>
    </lineage>
</organism>
<evidence type="ECO:0000313" key="4">
    <source>
        <dbReference type="Proteomes" id="UP000679352"/>
    </source>
</evidence>
<evidence type="ECO:0000259" key="2">
    <source>
        <dbReference type="Pfam" id="PF01890"/>
    </source>
</evidence>
<sequence>MIAAGIGLRASATLADLRAVLALAATPPQALATPADKADHPALHALASATGLSLHPVPLATLLAQITVTHSPHQPARYGAGSVAEAAALAAAGPGARLIQTRILSPGGLATLALASSEGQTA</sequence>
<dbReference type="SUPFAM" id="SSF159664">
    <property type="entry name" value="CobE/GbiG C-terminal domain-like"/>
    <property type="match status" value="1"/>
</dbReference>
<feature type="domain" description="CobE/GbiG C-terminal" evidence="2">
    <location>
        <begin position="2"/>
        <end position="115"/>
    </location>
</feature>
<dbReference type="RefSeq" id="WP_215503143.1">
    <property type="nucleotide sequence ID" value="NZ_CP076361.1"/>
</dbReference>
<keyword evidence="1" id="KW-0732">Signal</keyword>
<feature type="chain" id="PRO_5037018504" evidence="1">
    <location>
        <begin position="33"/>
        <end position="122"/>
    </location>
</feature>
<dbReference type="Gene3D" id="3.30.420.180">
    <property type="entry name" value="CobE/GbiG C-terminal domain"/>
    <property type="match status" value="1"/>
</dbReference>
<gene>
    <name evidence="3" type="ORF">KM031_03310</name>
</gene>
<dbReference type="InterPro" id="IPR002750">
    <property type="entry name" value="CobE/GbiG_C"/>
</dbReference>
<feature type="signal peptide" evidence="1">
    <location>
        <begin position="1"/>
        <end position="32"/>
    </location>
</feature>
<dbReference type="EMBL" id="CP076361">
    <property type="protein sequence ID" value="QWK90952.1"/>
    <property type="molecule type" value="Genomic_DNA"/>
</dbReference>